<organism evidence="4 5">
    <name type="scientific">Streptococcus suis 6407</name>
    <dbReference type="NCBI Taxonomy" id="1214179"/>
    <lineage>
        <taxon>Bacteria</taxon>
        <taxon>Bacillati</taxon>
        <taxon>Bacillota</taxon>
        <taxon>Bacilli</taxon>
        <taxon>Lactobacillales</taxon>
        <taxon>Streptococcaceae</taxon>
        <taxon>Streptococcus</taxon>
    </lineage>
</organism>
<dbReference type="Pfam" id="PF01381">
    <property type="entry name" value="HTH_3"/>
    <property type="match status" value="1"/>
</dbReference>
<feature type="domain" description="HTH cro/C1-type" evidence="3">
    <location>
        <begin position="7"/>
        <end position="61"/>
    </location>
</feature>
<evidence type="ECO:0000256" key="1">
    <source>
        <dbReference type="ARBA" id="ARBA00023125"/>
    </source>
</evidence>
<gene>
    <name evidence="4" type="ORF">ID09_00310</name>
</gene>
<keyword evidence="2" id="KW-0472">Membrane</keyword>
<dbReference type="PROSITE" id="PS50943">
    <property type="entry name" value="HTH_CROC1"/>
    <property type="match status" value="1"/>
</dbReference>
<accession>A0A075SB65</accession>
<dbReference type="RefSeq" id="WP_024381978.1">
    <property type="nucleotide sequence ID" value="NZ_ALLE01000048.1"/>
</dbReference>
<reference evidence="4 5" key="1">
    <citation type="journal article" date="2014" name="Genome Announc.">
        <title>Whole-Genome Sequence of Streptococcus suis Serotype 4 Reference Strain 6407.</title>
        <authorList>
            <person name="Wang K."/>
            <person name="Chen J."/>
            <person name="Yao H."/>
            <person name="Lu C."/>
        </authorList>
    </citation>
    <scope>NUCLEOTIDE SEQUENCE [LARGE SCALE GENOMIC DNA]</scope>
    <source>
        <strain evidence="4">6407</strain>
    </source>
</reference>
<dbReference type="Proteomes" id="UP000028185">
    <property type="component" value="Chromosome"/>
</dbReference>
<proteinExistence type="predicted"/>
<evidence type="ECO:0000313" key="5">
    <source>
        <dbReference type="Proteomes" id="UP000028185"/>
    </source>
</evidence>
<feature type="transmembrane region" description="Helical" evidence="2">
    <location>
        <begin position="101"/>
        <end position="123"/>
    </location>
</feature>
<keyword evidence="2" id="KW-1133">Transmembrane helix</keyword>
<evidence type="ECO:0000256" key="2">
    <source>
        <dbReference type="SAM" id="Phobius"/>
    </source>
</evidence>
<keyword evidence="1" id="KW-0238">DNA-binding</keyword>
<dbReference type="InterPro" id="IPR001387">
    <property type="entry name" value="Cro/C1-type_HTH"/>
</dbReference>
<keyword evidence="2" id="KW-0812">Transmembrane</keyword>
<dbReference type="AlphaFoldDB" id="A0A075SB65"/>
<dbReference type="PATRIC" id="fig|1214179.4.peg.45"/>
<dbReference type="PANTHER" id="PTHR46558">
    <property type="entry name" value="TRACRIPTIONAL REGULATORY PROTEIN-RELATED-RELATED"/>
    <property type="match status" value="1"/>
</dbReference>
<dbReference type="InterPro" id="IPR010982">
    <property type="entry name" value="Lambda_DNA-bd_dom_sf"/>
</dbReference>
<dbReference type="HOGENOM" id="CLU_066192_2_9_9"/>
<dbReference type="EMBL" id="CP008921">
    <property type="protein sequence ID" value="AIG42597.1"/>
    <property type="molecule type" value="Genomic_DNA"/>
</dbReference>
<name>A0A075SB65_STRSU</name>
<sequence length="136" mass="15785">MTIGKTIKQLRLTHNLSQEVLAEQLGVSRQTISNWENDRTVPALDYMKKLSEEYQLSLDQLLHLETNGTGKTKLSKRLFFYLSVLFGFLFLLPFSESSLSAFVVVFTAVVIVFAFWDLARLLFKEVVLWHSRRKKL</sequence>
<protein>
    <recommendedName>
        <fullName evidence="3">HTH cro/C1-type domain-containing protein</fullName>
    </recommendedName>
</protein>
<dbReference type="PANTHER" id="PTHR46558:SF13">
    <property type="entry name" value="HTH-TYPE TRANSCRIPTIONAL REGULATOR IMMR"/>
    <property type="match status" value="1"/>
</dbReference>
<dbReference type="SUPFAM" id="SSF47413">
    <property type="entry name" value="lambda repressor-like DNA-binding domains"/>
    <property type="match status" value="1"/>
</dbReference>
<dbReference type="SMART" id="SM00530">
    <property type="entry name" value="HTH_XRE"/>
    <property type="match status" value="1"/>
</dbReference>
<dbReference type="CDD" id="cd00093">
    <property type="entry name" value="HTH_XRE"/>
    <property type="match status" value="1"/>
</dbReference>
<evidence type="ECO:0000259" key="3">
    <source>
        <dbReference type="PROSITE" id="PS50943"/>
    </source>
</evidence>
<dbReference type="Gene3D" id="1.10.260.40">
    <property type="entry name" value="lambda repressor-like DNA-binding domains"/>
    <property type="match status" value="1"/>
</dbReference>
<dbReference type="GO" id="GO:0003677">
    <property type="term" value="F:DNA binding"/>
    <property type="evidence" value="ECO:0007669"/>
    <property type="project" value="UniProtKB-KW"/>
</dbReference>
<feature type="transmembrane region" description="Helical" evidence="2">
    <location>
        <begin position="78"/>
        <end position="95"/>
    </location>
</feature>
<evidence type="ECO:0000313" key="4">
    <source>
        <dbReference type="EMBL" id="AIG42597.1"/>
    </source>
</evidence>